<evidence type="ECO:0000256" key="2">
    <source>
        <dbReference type="ARBA" id="ARBA00023136"/>
    </source>
</evidence>
<protein>
    <recommendedName>
        <fullName evidence="7">OmpA-like domain-containing protein</fullName>
    </recommendedName>
</protein>
<dbReference type="PROSITE" id="PS01068">
    <property type="entry name" value="OMPA_1"/>
    <property type="match status" value="1"/>
</dbReference>
<feature type="signal peptide" evidence="6">
    <location>
        <begin position="1"/>
        <end position="24"/>
    </location>
</feature>
<dbReference type="SUPFAM" id="SSF103088">
    <property type="entry name" value="OmpA-like"/>
    <property type="match status" value="1"/>
</dbReference>
<accession>A0A261W228</accession>
<comment type="caution">
    <text evidence="8">The sequence shown here is derived from an EMBL/GenBank/DDBJ whole genome shotgun (WGS) entry which is preliminary data.</text>
</comment>
<dbReference type="InterPro" id="IPR006665">
    <property type="entry name" value="OmpA-like"/>
</dbReference>
<evidence type="ECO:0000256" key="4">
    <source>
        <dbReference type="PROSITE-ProRule" id="PRU00473"/>
    </source>
</evidence>
<dbReference type="PROSITE" id="PS51123">
    <property type="entry name" value="OMPA_2"/>
    <property type="match status" value="1"/>
</dbReference>
<dbReference type="RefSeq" id="WP_028354235.1">
    <property type="nucleotide sequence ID" value="NZ_NEVT01000003.1"/>
</dbReference>
<reference evidence="9" key="1">
    <citation type="submission" date="2017-05" db="EMBL/GenBank/DDBJ databases">
        <title>Complete and WGS of Bordetella genogroups.</title>
        <authorList>
            <person name="Spilker T."/>
            <person name="Lipuma J."/>
        </authorList>
    </citation>
    <scope>NUCLEOTIDE SEQUENCE [LARGE SCALE GENOMIC DNA]</scope>
    <source>
        <strain evidence="9">AU8256</strain>
    </source>
</reference>
<dbReference type="PANTHER" id="PTHR30329:SF21">
    <property type="entry name" value="LIPOPROTEIN YIAD-RELATED"/>
    <property type="match status" value="1"/>
</dbReference>
<feature type="chain" id="PRO_5012627805" description="OmpA-like domain-containing protein" evidence="6">
    <location>
        <begin position="25"/>
        <end position="197"/>
    </location>
</feature>
<dbReference type="InterPro" id="IPR050330">
    <property type="entry name" value="Bact_OuterMem_StrucFunc"/>
</dbReference>
<gene>
    <name evidence="8" type="ORF">CAL24_06850</name>
</gene>
<organism evidence="8 9">
    <name type="scientific">Bordetella genomosp. 2</name>
    <dbReference type="NCBI Taxonomy" id="1983456"/>
    <lineage>
        <taxon>Bacteria</taxon>
        <taxon>Pseudomonadati</taxon>
        <taxon>Pseudomonadota</taxon>
        <taxon>Betaproteobacteria</taxon>
        <taxon>Burkholderiales</taxon>
        <taxon>Alcaligenaceae</taxon>
        <taxon>Bordetella</taxon>
    </lineage>
</organism>
<feature type="domain" description="OmpA-like" evidence="7">
    <location>
        <begin position="79"/>
        <end position="196"/>
    </location>
</feature>
<dbReference type="GO" id="GO:0009279">
    <property type="term" value="C:cell outer membrane"/>
    <property type="evidence" value="ECO:0007669"/>
    <property type="project" value="UniProtKB-SubCell"/>
</dbReference>
<dbReference type="PANTHER" id="PTHR30329">
    <property type="entry name" value="STATOR ELEMENT OF FLAGELLAR MOTOR COMPLEX"/>
    <property type="match status" value="1"/>
</dbReference>
<dbReference type="PRINTS" id="PR01021">
    <property type="entry name" value="OMPADOMAIN"/>
</dbReference>
<keyword evidence="6" id="KW-0732">Signal</keyword>
<comment type="subcellular location">
    <subcellularLocation>
        <location evidence="1">Cell outer membrane</location>
    </subcellularLocation>
</comment>
<dbReference type="InterPro" id="IPR036737">
    <property type="entry name" value="OmpA-like_sf"/>
</dbReference>
<dbReference type="NCBIfam" id="NF045787">
    <property type="entry name" value="OmpABordt"/>
    <property type="match status" value="1"/>
</dbReference>
<feature type="compositionally biased region" description="Basic and acidic residues" evidence="5">
    <location>
        <begin position="177"/>
        <end position="190"/>
    </location>
</feature>
<evidence type="ECO:0000259" key="7">
    <source>
        <dbReference type="PROSITE" id="PS51123"/>
    </source>
</evidence>
<dbReference type="InterPro" id="IPR006690">
    <property type="entry name" value="OMPA-like_CS"/>
</dbReference>
<evidence type="ECO:0000313" key="9">
    <source>
        <dbReference type="Proteomes" id="UP000215633"/>
    </source>
</evidence>
<dbReference type="EMBL" id="NEVT01000003">
    <property type="protein sequence ID" value="OZI79633.1"/>
    <property type="molecule type" value="Genomic_DNA"/>
</dbReference>
<dbReference type="Pfam" id="PF00691">
    <property type="entry name" value="OmpA"/>
    <property type="match status" value="1"/>
</dbReference>
<dbReference type="PRINTS" id="PR01023">
    <property type="entry name" value="NAFLGMOTY"/>
</dbReference>
<keyword evidence="3" id="KW-0998">Cell outer membrane</keyword>
<evidence type="ECO:0000256" key="6">
    <source>
        <dbReference type="SAM" id="SignalP"/>
    </source>
</evidence>
<evidence type="ECO:0000256" key="5">
    <source>
        <dbReference type="SAM" id="MobiDB-lite"/>
    </source>
</evidence>
<evidence type="ECO:0000313" key="8">
    <source>
        <dbReference type="EMBL" id="OZI79633.1"/>
    </source>
</evidence>
<dbReference type="AlphaFoldDB" id="A0A261W228"/>
<dbReference type="InterPro" id="IPR006664">
    <property type="entry name" value="OMP_bac"/>
</dbReference>
<sequence>MNKPSKFALALAFAAVTASGVASAQSYPETVDNWRNPFGDVWMNGTNELCWRDAFWTPATGVPGCDGVPVAQAPAKPTPMATKVVFNADTFFDFDKSTLKPEGRQLLDQVAQQASGIDLETIIAVGHTDSIGTEAYNQKLSERRAASVKSYLVSKGVDPNRIYTEGKGELQPVASNKTREGRAQNRRVEIEVVGSRR</sequence>
<keyword evidence="9" id="KW-1185">Reference proteome</keyword>
<dbReference type="Proteomes" id="UP000215633">
    <property type="component" value="Unassembled WGS sequence"/>
</dbReference>
<dbReference type="CDD" id="cd07185">
    <property type="entry name" value="OmpA_C-like"/>
    <property type="match status" value="1"/>
</dbReference>
<evidence type="ECO:0000256" key="3">
    <source>
        <dbReference type="ARBA" id="ARBA00023237"/>
    </source>
</evidence>
<keyword evidence="2 4" id="KW-0472">Membrane</keyword>
<name>A0A261W228_9BORD</name>
<feature type="region of interest" description="Disordered" evidence="5">
    <location>
        <begin position="163"/>
        <end position="197"/>
    </location>
</feature>
<dbReference type="Gene3D" id="3.30.1330.60">
    <property type="entry name" value="OmpA-like domain"/>
    <property type="match status" value="1"/>
</dbReference>
<proteinExistence type="predicted"/>
<evidence type="ECO:0000256" key="1">
    <source>
        <dbReference type="ARBA" id="ARBA00004442"/>
    </source>
</evidence>